<dbReference type="RefSeq" id="WP_099155724.1">
    <property type="nucleotide sequence ID" value="NZ_PDUD01000071.1"/>
</dbReference>
<keyword evidence="4 8" id="KW-1133">Transmembrane helix</keyword>
<dbReference type="SUPFAM" id="SSF46785">
    <property type="entry name" value="Winged helix' DNA-binding domain"/>
    <property type="match status" value="1"/>
</dbReference>
<feature type="transmembrane region" description="Helical" evidence="8">
    <location>
        <begin position="65"/>
        <end position="85"/>
    </location>
</feature>
<feature type="transmembrane region" description="Helical" evidence="8">
    <location>
        <begin position="255"/>
        <end position="278"/>
    </location>
</feature>
<dbReference type="PANTHER" id="PTHR30477:SF13">
    <property type="entry name" value="IRON TRANSPORT SYSTEM MEMBRANE PROTEIN HI_0360-RELATED"/>
    <property type="match status" value="1"/>
</dbReference>
<dbReference type="SUPFAM" id="SSF81345">
    <property type="entry name" value="ABC transporter involved in vitamin B12 uptake, BtuC"/>
    <property type="match status" value="1"/>
</dbReference>
<comment type="similarity">
    <text evidence="2 7">Belongs to the ABC-3 integral membrane protein family.</text>
</comment>
<keyword evidence="7" id="KW-0813">Transport</keyword>
<dbReference type="InterPro" id="IPR038157">
    <property type="entry name" value="FeoA_core_dom"/>
</dbReference>
<dbReference type="InterPro" id="IPR036390">
    <property type="entry name" value="WH_DNA-bd_sf"/>
</dbReference>
<dbReference type="InterPro" id="IPR001626">
    <property type="entry name" value="ABC_TroCD"/>
</dbReference>
<proteinExistence type="inferred from homology"/>
<dbReference type="InterPro" id="IPR037294">
    <property type="entry name" value="ABC_BtuC-like"/>
</dbReference>
<dbReference type="Proteomes" id="UP000223913">
    <property type="component" value="Unassembled WGS sequence"/>
</dbReference>
<dbReference type="InterPro" id="IPR036421">
    <property type="entry name" value="Fe_dep_repressor_sf"/>
</dbReference>
<dbReference type="GO" id="GO:0046914">
    <property type="term" value="F:transition metal ion binding"/>
    <property type="evidence" value="ECO:0007669"/>
    <property type="project" value="InterPro"/>
</dbReference>
<dbReference type="Gene3D" id="1.10.10.10">
    <property type="entry name" value="Winged helix-like DNA-binding domain superfamily/Winged helix DNA-binding domain"/>
    <property type="match status" value="1"/>
</dbReference>
<dbReference type="InterPro" id="IPR007167">
    <property type="entry name" value="Fe-transptr_FeoA-like"/>
</dbReference>
<keyword evidence="6 8" id="KW-0472">Membrane</keyword>
<dbReference type="InterPro" id="IPR008988">
    <property type="entry name" value="Transcriptional_repressor_C"/>
</dbReference>
<gene>
    <name evidence="10" type="ORF">CRP01_40000</name>
</gene>
<dbReference type="Gene3D" id="2.30.30.90">
    <property type="match status" value="1"/>
</dbReference>
<evidence type="ECO:0000256" key="7">
    <source>
        <dbReference type="RuleBase" id="RU003943"/>
    </source>
</evidence>
<evidence type="ECO:0000256" key="4">
    <source>
        <dbReference type="ARBA" id="ARBA00022989"/>
    </source>
</evidence>
<feature type="transmembrane region" description="Helical" evidence="8">
    <location>
        <begin position="201"/>
        <end position="220"/>
    </location>
</feature>
<keyword evidence="11" id="KW-1185">Reference proteome</keyword>
<dbReference type="EMBL" id="PDUD01000071">
    <property type="protein sequence ID" value="PHN00874.1"/>
    <property type="molecule type" value="Genomic_DNA"/>
</dbReference>
<dbReference type="SMART" id="SM00529">
    <property type="entry name" value="HTH_DTXR"/>
    <property type="match status" value="1"/>
</dbReference>
<comment type="caution">
    <text evidence="10">The sequence shown here is derived from an EMBL/GenBank/DDBJ whole genome shotgun (WGS) entry which is preliminary data.</text>
</comment>
<comment type="subcellular location">
    <subcellularLocation>
        <location evidence="7">Cell membrane</location>
        <topology evidence="7">Multi-pass membrane protein</topology>
    </subcellularLocation>
    <subcellularLocation>
        <location evidence="1">Membrane</location>
        <topology evidence="1">Multi-pass membrane protein</topology>
    </subcellularLocation>
</comment>
<evidence type="ECO:0000256" key="1">
    <source>
        <dbReference type="ARBA" id="ARBA00004141"/>
    </source>
</evidence>
<dbReference type="CDD" id="cd06550">
    <property type="entry name" value="TM_ABC_iron-siderophores_like"/>
    <property type="match status" value="1"/>
</dbReference>
<feature type="transmembrane region" description="Helical" evidence="8">
    <location>
        <begin position="141"/>
        <end position="163"/>
    </location>
</feature>
<dbReference type="GO" id="GO:0043190">
    <property type="term" value="C:ATP-binding cassette (ABC) transporter complex"/>
    <property type="evidence" value="ECO:0007669"/>
    <property type="project" value="InterPro"/>
</dbReference>
<feature type="transmembrane region" description="Helical" evidence="8">
    <location>
        <begin position="97"/>
        <end position="116"/>
    </location>
</feature>
<dbReference type="Pfam" id="PF02742">
    <property type="entry name" value="Fe_dep_repr_C"/>
    <property type="match status" value="1"/>
</dbReference>
<dbReference type="SUPFAM" id="SSF50037">
    <property type="entry name" value="C-terminal domain of transcriptional repressors"/>
    <property type="match status" value="1"/>
</dbReference>
<evidence type="ECO:0000259" key="9">
    <source>
        <dbReference type="SMART" id="SM00899"/>
    </source>
</evidence>
<keyword evidence="3 7" id="KW-0812">Transmembrane</keyword>
<evidence type="ECO:0000256" key="6">
    <source>
        <dbReference type="ARBA" id="ARBA00023136"/>
    </source>
</evidence>
<dbReference type="PANTHER" id="PTHR30477">
    <property type="entry name" value="ABC-TRANSPORTER METAL-BINDING PROTEIN"/>
    <property type="match status" value="1"/>
</dbReference>
<dbReference type="FunFam" id="1.10.3470.10:FF:000003">
    <property type="entry name" value="Iron ABC transporter permease SitD"/>
    <property type="match status" value="1"/>
</dbReference>
<evidence type="ECO:0000313" key="10">
    <source>
        <dbReference type="EMBL" id="PHN00874.1"/>
    </source>
</evidence>
<organism evidence="10 11">
    <name type="scientific">Flavilitoribacter nigricans (strain ATCC 23147 / DSM 23189 / NBRC 102662 / NCIMB 1420 / SS-2)</name>
    <name type="common">Lewinella nigricans</name>
    <dbReference type="NCBI Taxonomy" id="1122177"/>
    <lineage>
        <taxon>Bacteria</taxon>
        <taxon>Pseudomonadati</taxon>
        <taxon>Bacteroidota</taxon>
        <taxon>Saprospiria</taxon>
        <taxon>Saprospirales</taxon>
        <taxon>Lewinellaceae</taxon>
        <taxon>Flavilitoribacter</taxon>
    </lineage>
</organism>
<dbReference type="Gene3D" id="1.10.3470.10">
    <property type="entry name" value="ABC transporter involved in vitamin B12 uptake, BtuC"/>
    <property type="match status" value="1"/>
</dbReference>
<evidence type="ECO:0000313" key="11">
    <source>
        <dbReference type="Proteomes" id="UP000223913"/>
    </source>
</evidence>
<dbReference type="SUPFAM" id="SSF47979">
    <property type="entry name" value="Iron-dependent repressor protein, dimerization domain"/>
    <property type="match status" value="1"/>
</dbReference>
<feature type="domain" description="Ferrous iron transporter FeoA-like" evidence="9">
    <location>
        <begin position="424"/>
        <end position="494"/>
    </location>
</feature>
<sequence>MEFLEILQQEWAIRALIASSLVGLMCGVLGCFIVLRNMSLVGDALAHAILPGVVIAFVVVGYSELGFFTGAVLAGLLTAVGITWIQHNVKTKNDAAIGIVFTAMFSLGVMGISYISKNEGVHLDLKDFLFGNVLGVSDSDLYLTAGVTFYVLLSVVVFYRYLFVSTFQAVIAQTMGISVKMVHYFLMLLLSFAVVASLQTVGVILVVAMLITPASTALLLSNRLPTVLVLAGTIGLLSAVIGLLLAIQLETTPGPAMAVTATLIYLLAVFFAPQKGLVFRSAQKRKLRARIRMEDIIKRSFHLQNAGNLSLDQLSQQLELAPRTVSKAIQQLSKQRFFETDNDKITLTGRGQELARRLVRAHRLWETYLVDKMGMDAEHIHDEAEHFEHLLTDEMLDEVDAELGFPELDPHGSPIPAKIGLPKFPLSRLQPSQSARIAAKQMNEHITAQLWKLGLLPDTDISVMSNEGQEIQVRSGERVIELSRELARQVNVVDG</sequence>
<dbReference type="SMART" id="SM00899">
    <property type="entry name" value="FeoA"/>
    <property type="match status" value="1"/>
</dbReference>
<feature type="transmembrane region" description="Helical" evidence="8">
    <location>
        <begin position="175"/>
        <end position="195"/>
    </location>
</feature>
<evidence type="ECO:0000256" key="3">
    <source>
        <dbReference type="ARBA" id="ARBA00022692"/>
    </source>
</evidence>
<keyword evidence="5" id="KW-0408">Iron</keyword>
<feature type="transmembrane region" description="Helical" evidence="8">
    <location>
        <begin position="227"/>
        <end position="249"/>
    </location>
</feature>
<dbReference type="GO" id="GO:0055085">
    <property type="term" value="P:transmembrane transport"/>
    <property type="evidence" value="ECO:0007669"/>
    <property type="project" value="InterPro"/>
</dbReference>
<dbReference type="OrthoDB" id="9788905at2"/>
<reference evidence="10 11" key="1">
    <citation type="submission" date="2017-10" db="EMBL/GenBank/DDBJ databases">
        <title>The draft genome sequence of Lewinella nigricans NBRC 102662.</title>
        <authorList>
            <person name="Wang K."/>
        </authorList>
    </citation>
    <scope>NUCLEOTIDE SEQUENCE [LARGE SCALE GENOMIC DNA]</scope>
    <source>
        <strain evidence="10 11">NBRC 102662</strain>
    </source>
</reference>
<dbReference type="InterPro" id="IPR036388">
    <property type="entry name" value="WH-like_DNA-bd_sf"/>
</dbReference>
<dbReference type="Pfam" id="PF00950">
    <property type="entry name" value="ABC-3"/>
    <property type="match status" value="1"/>
</dbReference>
<dbReference type="AlphaFoldDB" id="A0A2D0MX93"/>
<name>A0A2D0MX93_FLAN2</name>
<protein>
    <recommendedName>
        <fullName evidence="9">Ferrous iron transporter FeoA-like domain-containing protein</fullName>
    </recommendedName>
</protein>
<dbReference type="GO" id="GO:0010043">
    <property type="term" value="P:response to zinc ion"/>
    <property type="evidence" value="ECO:0007669"/>
    <property type="project" value="TreeGrafter"/>
</dbReference>
<evidence type="ECO:0000256" key="2">
    <source>
        <dbReference type="ARBA" id="ARBA00008034"/>
    </source>
</evidence>
<dbReference type="Pfam" id="PF04023">
    <property type="entry name" value="FeoA"/>
    <property type="match status" value="1"/>
</dbReference>
<evidence type="ECO:0000256" key="8">
    <source>
        <dbReference type="SAM" id="Phobius"/>
    </source>
</evidence>
<accession>A0A2D0MX93</accession>
<dbReference type="GO" id="GO:0003700">
    <property type="term" value="F:DNA-binding transcription factor activity"/>
    <property type="evidence" value="ECO:0007669"/>
    <property type="project" value="InterPro"/>
</dbReference>
<dbReference type="GO" id="GO:0071281">
    <property type="term" value="P:cellular response to iron ion"/>
    <property type="evidence" value="ECO:0007669"/>
    <property type="project" value="UniProtKB-ARBA"/>
</dbReference>
<evidence type="ECO:0000256" key="5">
    <source>
        <dbReference type="ARBA" id="ARBA00023004"/>
    </source>
</evidence>
<dbReference type="InterPro" id="IPR001367">
    <property type="entry name" value="Fe_dep_repressor"/>
</dbReference>
<feature type="transmembrane region" description="Helical" evidence="8">
    <location>
        <begin position="12"/>
        <end position="35"/>
    </location>
</feature>
<dbReference type="GO" id="GO:0046983">
    <property type="term" value="F:protein dimerization activity"/>
    <property type="evidence" value="ECO:0007669"/>
    <property type="project" value="InterPro"/>
</dbReference>
<dbReference type="InterPro" id="IPR022689">
    <property type="entry name" value="Iron_dep_repressor"/>
</dbReference>
<feature type="transmembrane region" description="Helical" evidence="8">
    <location>
        <begin position="40"/>
        <end position="59"/>
    </location>
</feature>